<evidence type="ECO:0000256" key="5">
    <source>
        <dbReference type="ARBA" id="ARBA00023239"/>
    </source>
</evidence>
<dbReference type="SUPFAM" id="SSF53383">
    <property type="entry name" value="PLP-dependent transferases"/>
    <property type="match status" value="1"/>
</dbReference>
<evidence type="ECO:0000256" key="2">
    <source>
        <dbReference type="ARBA" id="ARBA00009533"/>
    </source>
</evidence>
<sequence>MDISLLKNQQANQTTSEFDKLYNEVFRDFFSRDENLWPIYKDPGFAALNQFRAKHLHPHERMSAFTNSSDLHQALLSQNHMPAKRMKPTGQPEDVLAFAAALSKDWENPSSVENVITMPSDPAIYGAMMGTLANPNLVYSEYAGMAEQLEKNVVRQIANVVGYDQNESTGLFTQGGTFCNLYGYLLGIRKSLPEAIFKGLDSSQDYRILNSQGGHYSNMTNLSLLGVDITKKTIRIKVTESHEIDLVDLERSMRACFDVNTVVPTIMLTMGTTDTFAIDQVKPVYDLRERLCEEYGIQVKPHIHVDAAVGWSMMFFIDYDFAGNPIGINEATLRGIESVTARLRELKYADSFTVDFQKWGYVPYTSSLVMIKNKQDMEALKNDPKNFSYFENDLQEDTHLQSTIECSRGATGLFGAYSALKYMGLEGYQTLIAHSLQNANYMRHQLMQDSACKVVVPENQGPSVTFRLYNRDFVKFAEEEFEIERHSTDNETIKARMERNTEYHRHIFNNRGKFGLYTNWVEFISRSNYVGRGIYSYIPGEKAVFMNPATQREHIDQFLERLYYASGK</sequence>
<dbReference type="AlphaFoldDB" id="A0AAV2VSS7"/>
<evidence type="ECO:0000256" key="4">
    <source>
        <dbReference type="ARBA" id="ARBA00022898"/>
    </source>
</evidence>
<dbReference type="InterPro" id="IPR015422">
    <property type="entry name" value="PyrdxlP-dep_Trfase_small"/>
</dbReference>
<dbReference type="InterPro" id="IPR015421">
    <property type="entry name" value="PyrdxlP-dep_Trfase_major"/>
</dbReference>
<dbReference type="InterPro" id="IPR002129">
    <property type="entry name" value="PyrdxlP-dep_de-COase"/>
</dbReference>
<feature type="modified residue" description="N6-(pyridoxal phosphate)lysine" evidence="6">
    <location>
        <position position="358"/>
    </location>
</feature>
<keyword evidence="3" id="KW-0210">Decarboxylase</keyword>
<dbReference type="PANTHER" id="PTHR45677:SF8">
    <property type="entry name" value="CYSTEINE SULFINIC ACID DECARBOXYLASE"/>
    <property type="match status" value="1"/>
</dbReference>
<name>A0AAV2VSS7_9VIBR</name>
<comment type="similarity">
    <text evidence="2 7">Belongs to the group II decarboxylase family.</text>
</comment>
<dbReference type="Gene3D" id="3.90.1150.10">
    <property type="entry name" value="Aspartate Aminotransferase, domain 1"/>
    <property type="match status" value="1"/>
</dbReference>
<dbReference type="GO" id="GO:0008483">
    <property type="term" value="F:transaminase activity"/>
    <property type="evidence" value="ECO:0007669"/>
    <property type="project" value="UniProtKB-KW"/>
</dbReference>
<evidence type="ECO:0000256" key="1">
    <source>
        <dbReference type="ARBA" id="ARBA00001933"/>
    </source>
</evidence>
<comment type="caution">
    <text evidence="8">The sequence shown here is derived from an EMBL/GenBank/DDBJ whole genome shotgun (WGS) entry which is preliminary data.</text>
</comment>
<gene>
    <name evidence="8" type="ORF">VIBNISOn1_360011</name>
</gene>
<dbReference type="PANTHER" id="PTHR45677">
    <property type="entry name" value="GLUTAMATE DECARBOXYLASE-RELATED"/>
    <property type="match status" value="1"/>
</dbReference>
<accession>A0AAV2VSS7</accession>
<evidence type="ECO:0000256" key="3">
    <source>
        <dbReference type="ARBA" id="ARBA00022793"/>
    </source>
</evidence>
<dbReference type="GO" id="GO:0030170">
    <property type="term" value="F:pyridoxal phosphate binding"/>
    <property type="evidence" value="ECO:0007669"/>
    <property type="project" value="InterPro"/>
</dbReference>
<keyword evidence="4 6" id="KW-0663">Pyridoxal phosphate</keyword>
<dbReference type="EMBL" id="CAOF01000127">
    <property type="protein sequence ID" value="CCO47779.1"/>
    <property type="molecule type" value="Genomic_DNA"/>
</dbReference>
<proteinExistence type="inferred from homology"/>
<dbReference type="Gene3D" id="3.40.640.10">
    <property type="entry name" value="Type I PLP-dependent aspartate aminotransferase-like (Major domain)"/>
    <property type="match status" value="1"/>
</dbReference>
<evidence type="ECO:0000256" key="7">
    <source>
        <dbReference type="RuleBase" id="RU000382"/>
    </source>
</evidence>
<keyword evidence="8" id="KW-0808">Transferase</keyword>
<dbReference type="GO" id="GO:0016831">
    <property type="term" value="F:carboxy-lyase activity"/>
    <property type="evidence" value="ECO:0007669"/>
    <property type="project" value="UniProtKB-KW"/>
</dbReference>
<dbReference type="RefSeq" id="WP_022612471.1">
    <property type="nucleotide sequence ID" value="NZ_LK391965.1"/>
</dbReference>
<evidence type="ECO:0000313" key="8">
    <source>
        <dbReference type="EMBL" id="CCO47779.1"/>
    </source>
</evidence>
<dbReference type="Pfam" id="PF00282">
    <property type="entry name" value="Pyridoxal_deC"/>
    <property type="match status" value="1"/>
</dbReference>
<reference evidence="8 9" key="1">
    <citation type="journal article" date="2013" name="ISME J.">
        <title>Comparative genomics of pathogenic lineages of Vibrio nigripulchritudo identifies virulence-associated traits.</title>
        <authorList>
            <person name="Goudenege D."/>
            <person name="Labreuche Y."/>
            <person name="Krin E."/>
            <person name="Ansquer D."/>
            <person name="Mangenot S."/>
            <person name="Calteau A."/>
            <person name="Medigue C."/>
            <person name="Mazel D."/>
            <person name="Polz M.F."/>
            <person name="Le Roux F."/>
        </authorList>
    </citation>
    <scope>NUCLEOTIDE SEQUENCE [LARGE SCALE GENOMIC DNA]</scope>
    <source>
        <strain evidence="8 9">SOn1</strain>
    </source>
</reference>
<organism evidence="8 9">
    <name type="scientific">Vibrio nigripulchritudo SOn1</name>
    <dbReference type="NCBI Taxonomy" id="1238450"/>
    <lineage>
        <taxon>Bacteria</taxon>
        <taxon>Pseudomonadati</taxon>
        <taxon>Pseudomonadota</taxon>
        <taxon>Gammaproteobacteria</taxon>
        <taxon>Vibrionales</taxon>
        <taxon>Vibrionaceae</taxon>
        <taxon>Vibrio</taxon>
    </lineage>
</organism>
<dbReference type="GO" id="GO:0019752">
    <property type="term" value="P:carboxylic acid metabolic process"/>
    <property type="evidence" value="ECO:0007669"/>
    <property type="project" value="InterPro"/>
</dbReference>
<keyword evidence="5 7" id="KW-0456">Lyase</keyword>
<comment type="cofactor">
    <cofactor evidence="1 6 7">
        <name>pyridoxal 5'-phosphate</name>
        <dbReference type="ChEBI" id="CHEBI:597326"/>
    </cofactor>
</comment>
<evidence type="ECO:0000256" key="6">
    <source>
        <dbReference type="PIRSR" id="PIRSR602129-50"/>
    </source>
</evidence>
<dbReference type="GO" id="GO:0005737">
    <property type="term" value="C:cytoplasm"/>
    <property type="evidence" value="ECO:0007669"/>
    <property type="project" value="TreeGrafter"/>
</dbReference>
<dbReference type="Proteomes" id="UP000018211">
    <property type="component" value="Unassembled WGS sequence"/>
</dbReference>
<keyword evidence="8" id="KW-0032">Aminotransferase</keyword>
<evidence type="ECO:0000313" key="9">
    <source>
        <dbReference type="Proteomes" id="UP000018211"/>
    </source>
</evidence>
<protein>
    <submittedName>
        <fullName evidence="8">Aspartate aminotransferase superfamily of pyridoxal phosphate-dependent enzyme</fullName>
    </submittedName>
</protein>
<dbReference type="InterPro" id="IPR015424">
    <property type="entry name" value="PyrdxlP-dep_Trfase"/>
</dbReference>